<dbReference type="InterPro" id="IPR037386">
    <property type="entry name" value="CCDC40"/>
</dbReference>
<comment type="caution">
    <text evidence="2">The sequence shown here is derived from an EMBL/GenBank/DDBJ whole genome shotgun (WGS) entry which is preliminary data.</text>
</comment>
<dbReference type="GO" id="GO:0035082">
    <property type="term" value="P:axoneme assembly"/>
    <property type="evidence" value="ECO:0007669"/>
    <property type="project" value="InterPro"/>
</dbReference>
<dbReference type="AlphaFoldDB" id="A0A8J5N4U1"/>
<gene>
    <name evidence="2" type="ORF">Hamer_G018692</name>
</gene>
<sequence length="205" mass="23944">LNVLRGRQARLEGEVERERGALKEAHVRQERLHRAVATLDARLHLENQEREATSRDAHASETQLLASLQELEQEEERKERELDRQREKKDKIEGELLGTTQERTRWERSLVELRDAKDSLTKETGVEGDLHFMRTEINRMQGRWRTLEATQRELSGQLEQSVSVEGSLKTRTLATVQKLRRDPNSAKATRLMHEDILKRKIAKIK</sequence>
<dbReference type="GO" id="GO:0005737">
    <property type="term" value="C:cytoplasm"/>
    <property type="evidence" value="ECO:0007669"/>
    <property type="project" value="TreeGrafter"/>
</dbReference>
<evidence type="ECO:0000313" key="3">
    <source>
        <dbReference type="Proteomes" id="UP000747542"/>
    </source>
</evidence>
<feature type="non-terminal residue" evidence="2">
    <location>
        <position position="205"/>
    </location>
</feature>
<proteinExistence type="predicted"/>
<dbReference type="PANTHER" id="PTHR16275:SF8">
    <property type="entry name" value="COILED-COIL DOMAIN-CONTAINING PROTEIN 40"/>
    <property type="match status" value="1"/>
</dbReference>
<accession>A0A8J5N4U1</accession>
<organism evidence="2 3">
    <name type="scientific">Homarus americanus</name>
    <name type="common">American lobster</name>
    <dbReference type="NCBI Taxonomy" id="6706"/>
    <lineage>
        <taxon>Eukaryota</taxon>
        <taxon>Metazoa</taxon>
        <taxon>Ecdysozoa</taxon>
        <taxon>Arthropoda</taxon>
        <taxon>Crustacea</taxon>
        <taxon>Multicrustacea</taxon>
        <taxon>Malacostraca</taxon>
        <taxon>Eumalacostraca</taxon>
        <taxon>Eucarida</taxon>
        <taxon>Decapoda</taxon>
        <taxon>Pleocyemata</taxon>
        <taxon>Astacidea</taxon>
        <taxon>Nephropoidea</taxon>
        <taxon>Nephropidae</taxon>
        <taxon>Homarus</taxon>
    </lineage>
</organism>
<protein>
    <submittedName>
        <fullName evidence="2">Uncharacterized protein</fullName>
    </submittedName>
</protein>
<feature type="non-terminal residue" evidence="2">
    <location>
        <position position="1"/>
    </location>
</feature>
<dbReference type="Proteomes" id="UP000747542">
    <property type="component" value="Unassembled WGS sequence"/>
</dbReference>
<evidence type="ECO:0000313" key="2">
    <source>
        <dbReference type="EMBL" id="KAG7173406.1"/>
    </source>
</evidence>
<feature type="compositionally biased region" description="Basic and acidic residues" evidence="1">
    <location>
        <begin position="75"/>
        <end position="94"/>
    </location>
</feature>
<name>A0A8J5N4U1_HOMAM</name>
<feature type="region of interest" description="Disordered" evidence="1">
    <location>
        <begin position="69"/>
        <end position="96"/>
    </location>
</feature>
<dbReference type="PANTHER" id="PTHR16275">
    <property type="entry name" value="COILED-COIL DOMAIN-CONTAINING PROTEIN 40"/>
    <property type="match status" value="1"/>
</dbReference>
<reference evidence="2" key="1">
    <citation type="journal article" date="2021" name="Sci. Adv.">
        <title>The American lobster genome reveals insights on longevity, neural, and immune adaptations.</title>
        <authorList>
            <person name="Polinski J.M."/>
            <person name="Zimin A.V."/>
            <person name="Clark K.F."/>
            <person name="Kohn A.B."/>
            <person name="Sadowski N."/>
            <person name="Timp W."/>
            <person name="Ptitsyn A."/>
            <person name="Khanna P."/>
            <person name="Romanova D.Y."/>
            <person name="Williams P."/>
            <person name="Greenwood S.J."/>
            <person name="Moroz L.L."/>
            <person name="Walt D.R."/>
            <person name="Bodnar A.G."/>
        </authorList>
    </citation>
    <scope>NUCLEOTIDE SEQUENCE</scope>
    <source>
        <strain evidence="2">GMGI-L3</strain>
    </source>
</reference>
<keyword evidence="3" id="KW-1185">Reference proteome</keyword>
<evidence type="ECO:0000256" key="1">
    <source>
        <dbReference type="SAM" id="MobiDB-lite"/>
    </source>
</evidence>
<dbReference type="EMBL" id="JAHLQT010009960">
    <property type="protein sequence ID" value="KAG7173406.1"/>
    <property type="molecule type" value="Genomic_DNA"/>
</dbReference>